<accession>A0A9Q8T4P1</accession>
<evidence type="ECO:0000313" key="4">
    <source>
        <dbReference type="EMBL" id="UQC88848.1"/>
    </source>
</evidence>
<evidence type="ECO:0000313" key="5">
    <source>
        <dbReference type="Proteomes" id="UP000830671"/>
    </source>
</evidence>
<dbReference type="RefSeq" id="XP_049150449.1">
    <property type="nucleotide sequence ID" value="XM_049293303.1"/>
</dbReference>
<dbReference type="InterPro" id="IPR004838">
    <property type="entry name" value="NHTrfase_class1_PyrdxlP-BS"/>
</dbReference>
<evidence type="ECO:0000259" key="3">
    <source>
        <dbReference type="Pfam" id="PF00155"/>
    </source>
</evidence>
<keyword evidence="4" id="KW-0808">Transferase</keyword>
<protein>
    <submittedName>
        <fullName evidence="4">Aminotransferase class I and II</fullName>
    </submittedName>
</protein>
<dbReference type="Pfam" id="PF00155">
    <property type="entry name" value="Aminotran_1_2"/>
    <property type="match status" value="1"/>
</dbReference>
<dbReference type="Gene3D" id="3.90.1150.10">
    <property type="entry name" value="Aspartate Aminotransferase, domain 1"/>
    <property type="match status" value="1"/>
</dbReference>
<dbReference type="SUPFAM" id="SSF53383">
    <property type="entry name" value="PLP-dependent transferases"/>
    <property type="match status" value="1"/>
</dbReference>
<dbReference type="GeneID" id="73348313"/>
<dbReference type="PANTHER" id="PTHR43510">
    <property type="entry name" value="AMINOTRANSFERASE FUNCTION, HYPOTHETICAL (EUROFUNG)"/>
    <property type="match status" value="1"/>
</dbReference>
<dbReference type="InterPro" id="IPR015421">
    <property type="entry name" value="PyrdxlP-dep_Trfase_major"/>
</dbReference>
<dbReference type="Proteomes" id="UP000830671">
    <property type="component" value="Chromosome 7"/>
</dbReference>
<sequence>MDEVGATVRVCLSVFVCVCISKSDHDSCLRSQFPIIPPALALYHSIPGANRKKPRFSTFLLPSHSPSLLLPTRPPLLGSNAIILNPPIQQIPHPAQPSPLPPPPTMVRISAFDVEQWMDEYETTPGCLNIAETCAASVSVNDLVTLSEDKHAPGPVDLSTKLVYGPIRGSARLRQRVAALCSGAGAGSNDSTPGVLCEDDVLITQGAIGANFLLLYTLVSPGDHVICVYPTYQQLYSVPESLGADVSLWRLKEENGFVPDVSELEAFVKPNTKMIIVNNPNNPTGIPIPTPVVASLVAFAKARDIILFSDEVYRPLFHNIFSSSSGDADVPPPLTTFGYPKVVVTGSMSKSYALAGIRIGWIASADKSIIQAVASARDYTTISVSQIDDQIASYALSPPVYAPLLRRNVGLAVTNKALLEAFIEKHKGVCSWVRPLAGTTAFIRFTHRSGEPVDDVRFCLDVLRETNVFFVPGSKCFGHGRDFKGYVRIGYVCHTEVLVEALEKLEAYMRVAFPE</sequence>
<dbReference type="KEGG" id="clup:CLUP02_14374"/>
<dbReference type="GO" id="GO:0008483">
    <property type="term" value="F:transaminase activity"/>
    <property type="evidence" value="ECO:0007669"/>
    <property type="project" value="UniProtKB-KW"/>
</dbReference>
<keyword evidence="5" id="KW-1185">Reference proteome</keyword>
<organism evidence="4 5">
    <name type="scientific">Colletotrichum lupini</name>
    <dbReference type="NCBI Taxonomy" id="145971"/>
    <lineage>
        <taxon>Eukaryota</taxon>
        <taxon>Fungi</taxon>
        <taxon>Dikarya</taxon>
        <taxon>Ascomycota</taxon>
        <taxon>Pezizomycotina</taxon>
        <taxon>Sordariomycetes</taxon>
        <taxon>Hypocreomycetidae</taxon>
        <taxon>Glomerellales</taxon>
        <taxon>Glomerellaceae</taxon>
        <taxon>Colletotrichum</taxon>
        <taxon>Colletotrichum acutatum species complex</taxon>
    </lineage>
</organism>
<comment type="similarity">
    <text evidence="1">Belongs to the class-I pyridoxal-phosphate-dependent aminotransferase family.</text>
</comment>
<dbReference type="PROSITE" id="PS00105">
    <property type="entry name" value="AA_TRANSFER_CLASS_1"/>
    <property type="match status" value="1"/>
</dbReference>
<keyword evidence="4" id="KW-0032">Aminotransferase</keyword>
<gene>
    <name evidence="4" type="ORF">CLUP02_14374</name>
</gene>
<dbReference type="InterPro" id="IPR004839">
    <property type="entry name" value="Aminotransferase_I/II_large"/>
</dbReference>
<dbReference type="Gene3D" id="3.40.640.10">
    <property type="entry name" value="Type I PLP-dependent aspartate aminotransferase-like (Major domain)"/>
    <property type="match status" value="1"/>
</dbReference>
<dbReference type="GO" id="GO:0030170">
    <property type="term" value="F:pyridoxal phosphate binding"/>
    <property type="evidence" value="ECO:0007669"/>
    <property type="project" value="InterPro"/>
</dbReference>
<dbReference type="InterPro" id="IPR015422">
    <property type="entry name" value="PyrdxlP-dep_Trfase_small"/>
</dbReference>
<dbReference type="AlphaFoldDB" id="A0A9Q8T4P1"/>
<reference evidence="4" key="1">
    <citation type="journal article" date="2021" name="Mol. Plant Microbe Interact.">
        <title>Complete Genome Sequence of the Plant-Pathogenic Fungus Colletotrichum lupini.</title>
        <authorList>
            <person name="Baroncelli R."/>
            <person name="Pensec F."/>
            <person name="Da Lio D."/>
            <person name="Boufleur T."/>
            <person name="Vicente I."/>
            <person name="Sarrocco S."/>
            <person name="Picot A."/>
            <person name="Baraldi E."/>
            <person name="Sukno S."/>
            <person name="Thon M."/>
            <person name="Le Floch G."/>
        </authorList>
    </citation>
    <scope>NUCLEOTIDE SEQUENCE</scope>
    <source>
        <strain evidence="4">IMI 504893</strain>
    </source>
</reference>
<feature type="domain" description="Aminotransferase class I/classII large" evidence="3">
    <location>
        <begin position="161"/>
        <end position="504"/>
    </location>
</feature>
<dbReference type="EMBL" id="CP019479">
    <property type="protein sequence ID" value="UQC88848.1"/>
    <property type="molecule type" value="Genomic_DNA"/>
</dbReference>
<keyword evidence="2" id="KW-0663">Pyridoxal phosphate</keyword>
<dbReference type="InterPro" id="IPR015424">
    <property type="entry name" value="PyrdxlP-dep_Trfase"/>
</dbReference>
<evidence type="ECO:0000256" key="1">
    <source>
        <dbReference type="ARBA" id="ARBA00007441"/>
    </source>
</evidence>
<dbReference type="CDD" id="cd00609">
    <property type="entry name" value="AAT_like"/>
    <property type="match status" value="1"/>
</dbReference>
<name>A0A9Q8T4P1_9PEZI</name>
<dbReference type="PANTHER" id="PTHR43510:SF1">
    <property type="entry name" value="AMINOTRANSFERASE FUNCTION, HYPOTHETICAL (EUROFUNG)"/>
    <property type="match status" value="1"/>
</dbReference>
<proteinExistence type="inferred from homology"/>
<evidence type="ECO:0000256" key="2">
    <source>
        <dbReference type="ARBA" id="ARBA00022898"/>
    </source>
</evidence>